<evidence type="ECO:0000313" key="11">
    <source>
        <dbReference type="EMBL" id="NLR67765.1"/>
    </source>
</evidence>
<dbReference type="InterPro" id="IPR015424">
    <property type="entry name" value="PyrdxlP-dep_Trfase"/>
</dbReference>
<keyword evidence="9" id="KW-0804">Transcription</keyword>
<dbReference type="GO" id="GO:0003700">
    <property type="term" value="F:DNA-binding transcription factor activity"/>
    <property type="evidence" value="ECO:0007669"/>
    <property type="project" value="InterPro"/>
</dbReference>
<dbReference type="PANTHER" id="PTHR42790">
    <property type="entry name" value="AMINOTRANSFERASE"/>
    <property type="match status" value="1"/>
</dbReference>
<protein>
    <recommendedName>
        <fullName evidence="3">HTH-type transcriptional regulator NorG</fullName>
    </recommendedName>
</protein>
<dbReference type="InterPro" id="IPR036388">
    <property type="entry name" value="WH-like_DNA-bd_sf"/>
</dbReference>
<name>A0A847S2V9_9BACT</name>
<dbReference type="InterPro" id="IPR004839">
    <property type="entry name" value="Aminotransferase_I/II_large"/>
</dbReference>
<evidence type="ECO:0000256" key="9">
    <source>
        <dbReference type="ARBA" id="ARBA00023163"/>
    </source>
</evidence>
<dbReference type="InterPro" id="IPR015421">
    <property type="entry name" value="PyrdxlP-dep_Trfase_major"/>
</dbReference>
<sequence>MKDFHYIEIANRIEAMINNDTYPLGEKLPSLRAVSEHFNVSVGTSLKAYSLLIDKGLLASREKSGYVPLRKSVGHTAQPVATSAAPAIREVSVSRIISKMPVDAGPHPPGFISFFNASLETHMVPFNAVRRSLQKASRDLTGAHLQYESTMGNLLLREQIARLSFYWNGSLSANDILVTNGTLEALSLSLRAVTSPGDAVVVESPCYYGILQCLEQLKLKVIELPCDAEGGIDIRQLEKIVDTYDIAACLFISNFNNPNGVVLSDEKKKWIAELAWKRQLPVIEDDVYGELYFGPSRPTTIKTYDKHGWVMLCASFSKTVASGFRIGWCAPGRFIEKVAQLKATTNVATASVLQLSLADLLTSGTYQRHLRKLRPMLHKQVLLTTQYIEQYFPSGIRISQPDGGMVLWVELPKQVDALKLQKLALEHHINIAPGPLFSSTGGYRNYIRISCNKHWNRQVEQAIRKLGNLIKNTWSQG</sequence>
<dbReference type="InterPro" id="IPR050859">
    <property type="entry name" value="Class-I_PLP-dep_aminotransf"/>
</dbReference>
<dbReference type="RefSeq" id="WP_168873709.1">
    <property type="nucleotide sequence ID" value="NZ_JABAIA010000003.1"/>
</dbReference>
<evidence type="ECO:0000256" key="8">
    <source>
        <dbReference type="ARBA" id="ARBA00023125"/>
    </source>
</evidence>
<dbReference type="Gene3D" id="3.40.640.10">
    <property type="entry name" value="Type I PLP-dependent aspartate aminotransferase-like (Major domain)"/>
    <property type="match status" value="1"/>
</dbReference>
<organism evidence="11 12">
    <name type="scientific">Chitinophaga varians</name>
    <dbReference type="NCBI Taxonomy" id="2202339"/>
    <lineage>
        <taxon>Bacteria</taxon>
        <taxon>Pseudomonadati</taxon>
        <taxon>Bacteroidota</taxon>
        <taxon>Chitinophagia</taxon>
        <taxon>Chitinophagales</taxon>
        <taxon>Chitinophagaceae</taxon>
        <taxon>Chitinophaga</taxon>
    </lineage>
</organism>
<accession>A0A847S2V9</accession>
<evidence type="ECO:0000256" key="7">
    <source>
        <dbReference type="ARBA" id="ARBA00023015"/>
    </source>
</evidence>
<proteinExistence type="inferred from homology"/>
<comment type="similarity">
    <text evidence="2">In the C-terminal section; belongs to the class-I pyridoxal-phosphate-dependent aminotransferase family.</text>
</comment>
<evidence type="ECO:0000259" key="10">
    <source>
        <dbReference type="PROSITE" id="PS50949"/>
    </source>
</evidence>
<dbReference type="GO" id="GO:1901605">
    <property type="term" value="P:alpha-amino acid metabolic process"/>
    <property type="evidence" value="ECO:0007669"/>
    <property type="project" value="TreeGrafter"/>
</dbReference>
<evidence type="ECO:0000256" key="6">
    <source>
        <dbReference type="ARBA" id="ARBA00022898"/>
    </source>
</evidence>
<feature type="domain" description="HTH gntR-type" evidence="10">
    <location>
        <begin position="3"/>
        <end position="71"/>
    </location>
</feature>
<keyword evidence="6" id="KW-0663">Pyridoxal phosphate</keyword>
<gene>
    <name evidence="11" type="ORF">HGH92_25900</name>
</gene>
<comment type="cofactor">
    <cofactor evidence="1">
        <name>pyridoxal 5'-phosphate</name>
        <dbReference type="ChEBI" id="CHEBI:597326"/>
    </cofactor>
</comment>
<reference evidence="11 12" key="1">
    <citation type="submission" date="2020-04" db="EMBL/GenBank/DDBJ databases">
        <authorList>
            <person name="Yin C."/>
        </authorList>
    </citation>
    <scope>NUCLEOTIDE SEQUENCE [LARGE SCALE GENOMIC DNA]</scope>
    <source>
        <strain evidence="11 12">Ae27</strain>
    </source>
</reference>
<evidence type="ECO:0000256" key="5">
    <source>
        <dbReference type="ARBA" id="ARBA00022679"/>
    </source>
</evidence>
<dbReference type="SUPFAM" id="SSF46785">
    <property type="entry name" value="Winged helix' DNA-binding domain"/>
    <property type="match status" value="1"/>
</dbReference>
<comment type="caution">
    <text evidence="11">The sequence shown here is derived from an EMBL/GenBank/DDBJ whole genome shotgun (WGS) entry which is preliminary data.</text>
</comment>
<dbReference type="Pfam" id="PF00392">
    <property type="entry name" value="GntR"/>
    <property type="match status" value="1"/>
</dbReference>
<dbReference type="GO" id="GO:0008483">
    <property type="term" value="F:transaminase activity"/>
    <property type="evidence" value="ECO:0007669"/>
    <property type="project" value="UniProtKB-KW"/>
</dbReference>
<evidence type="ECO:0000256" key="2">
    <source>
        <dbReference type="ARBA" id="ARBA00005384"/>
    </source>
</evidence>
<dbReference type="CDD" id="cd00609">
    <property type="entry name" value="AAT_like"/>
    <property type="match status" value="1"/>
</dbReference>
<dbReference type="SMART" id="SM00345">
    <property type="entry name" value="HTH_GNTR"/>
    <property type="match status" value="1"/>
</dbReference>
<dbReference type="PANTHER" id="PTHR42790:SF7">
    <property type="entry name" value="GNTR FAMILY TRANSCRIPTIONAL REGULATORY PROTEIN"/>
    <property type="match status" value="1"/>
</dbReference>
<dbReference type="Gene3D" id="3.90.1150.10">
    <property type="entry name" value="Aspartate Aminotransferase, domain 1"/>
    <property type="match status" value="1"/>
</dbReference>
<dbReference type="SUPFAM" id="SSF53383">
    <property type="entry name" value="PLP-dependent transferases"/>
    <property type="match status" value="1"/>
</dbReference>
<evidence type="ECO:0000256" key="4">
    <source>
        <dbReference type="ARBA" id="ARBA00022576"/>
    </source>
</evidence>
<keyword evidence="7" id="KW-0805">Transcription regulation</keyword>
<dbReference type="GO" id="GO:0030170">
    <property type="term" value="F:pyridoxal phosphate binding"/>
    <property type="evidence" value="ECO:0007669"/>
    <property type="project" value="InterPro"/>
</dbReference>
<dbReference type="AlphaFoldDB" id="A0A847S2V9"/>
<evidence type="ECO:0000256" key="3">
    <source>
        <dbReference type="ARBA" id="ARBA00015123"/>
    </source>
</evidence>
<dbReference type="InterPro" id="IPR000524">
    <property type="entry name" value="Tscrpt_reg_HTH_GntR"/>
</dbReference>
<keyword evidence="4 11" id="KW-0032">Aminotransferase</keyword>
<keyword evidence="12" id="KW-1185">Reference proteome</keyword>
<dbReference type="Gene3D" id="1.10.10.10">
    <property type="entry name" value="Winged helix-like DNA-binding domain superfamily/Winged helix DNA-binding domain"/>
    <property type="match status" value="1"/>
</dbReference>
<keyword evidence="8" id="KW-0238">DNA-binding</keyword>
<dbReference type="EMBL" id="JABAIA010000003">
    <property type="protein sequence ID" value="NLR67765.1"/>
    <property type="molecule type" value="Genomic_DNA"/>
</dbReference>
<dbReference type="InterPro" id="IPR036390">
    <property type="entry name" value="WH_DNA-bd_sf"/>
</dbReference>
<dbReference type="InterPro" id="IPR015422">
    <property type="entry name" value="PyrdxlP-dep_Trfase_small"/>
</dbReference>
<evidence type="ECO:0000313" key="12">
    <source>
        <dbReference type="Proteomes" id="UP000570474"/>
    </source>
</evidence>
<evidence type="ECO:0000256" key="1">
    <source>
        <dbReference type="ARBA" id="ARBA00001933"/>
    </source>
</evidence>
<dbReference type="Pfam" id="PF00155">
    <property type="entry name" value="Aminotran_1_2"/>
    <property type="match status" value="1"/>
</dbReference>
<keyword evidence="5 11" id="KW-0808">Transferase</keyword>
<dbReference type="Proteomes" id="UP000570474">
    <property type="component" value="Unassembled WGS sequence"/>
</dbReference>
<dbReference type="CDD" id="cd07377">
    <property type="entry name" value="WHTH_GntR"/>
    <property type="match status" value="1"/>
</dbReference>
<dbReference type="PROSITE" id="PS50949">
    <property type="entry name" value="HTH_GNTR"/>
    <property type="match status" value="1"/>
</dbReference>
<dbReference type="GO" id="GO:0003677">
    <property type="term" value="F:DNA binding"/>
    <property type="evidence" value="ECO:0007669"/>
    <property type="project" value="UniProtKB-KW"/>
</dbReference>